<keyword evidence="2" id="KW-1185">Reference proteome</keyword>
<proteinExistence type="predicted"/>
<dbReference type="KEGG" id="fae:FAES_0551"/>
<reference evidence="1 2" key="1">
    <citation type="journal article" date="2012" name="J. Bacteriol.">
        <title>Genome Sequence of Fibrella aestuarina BUZ 2T, a Filamentous Marine Bacterium.</title>
        <authorList>
            <person name="Filippini M."/>
            <person name="Qi W."/>
            <person name="Blom J."/>
            <person name="Goesmann A."/>
            <person name="Smits T.H."/>
            <person name="Bagheri H.C."/>
        </authorList>
    </citation>
    <scope>NUCLEOTIDE SEQUENCE [LARGE SCALE GENOMIC DNA]</scope>
    <source>
        <strain evidence="2">BUZ 2T</strain>
    </source>
</reference>
<evidence type="ECO:0000313" key="1">
    <source>
        <dbReference type="EMBL" id="CCG98562.1"/>
    </source>
</evidence>
<protein>
    <submittedName>
        <fullName evidence="1">Uncharacterized protein</fullName>
    </submittedName>
</protein>
<organism evidence="1 2">
    <name type="scientific">Fibrella aestuarina BUZ 2</name>
    <dbReference type="NCBI Taxonomy" id="1166018"/>
    <lineage>
        <taxon>Bacteria</taxon>
        <taxon>Pseudomonadati</taxon>
        <taxon>Bacteroidota</taxon>
        <taxon>Cytophagia</taxon>
        <taxon>Cytophagales</taxon>
        <taxon>Spirosomataceae</taxon>
        <taxon>Fibrella</taxon>
    </lineage>
</organism>
<dbReference type="HOGENOM" id="CLU_3396618_0_0_10"/>
<dbReference type="AlphaFoldDB" id="I0K359"/>
<sequence length="31" mass="3362">MDKGNAATHFGGPNLSAWVAFLIGWLNLCEQ</sequence>
<evidence type="ECO:0000313" key="2">
    <source>
        <dbReference type="Proteomes" id="UP000011058"/>
    </source>
</evidence>
<accession>I0K359</accession>
<dbReference type="Proteomes" id="UP000011058">
    <property type="component" value="Chromosome"/>
</dbReference>
<name>I0K359_9BACT</name>
<gene>
    <name evidence="1" type="ORF">FAES_0551</name>
</gene>
<dbReference type="EMBL" id="HE796683">
    <property type="protein sequence ID" value="CCG98562.1"/>
    <property type="molecule type" value="Genomic_DNA"/>
</dbReference>